<dbReference type="Gene3D" id="3.30.420.10">
    <property type="entry name" value="Ribonuclease H-like superfamily/Ribonuclease H"/>
    <property type="match status" value="1"/>
</dbReference>
<evidence type="ECO:0000313" key="3">
    <source>
        <dbReference type="Proteomes" id="UP000257109"/>
    </source>
</evidence>
<feature type="domain" description="RNase H type-1" evidence="1">
    <location>
        <begin position="1"/>
        <end position="73"/>
    </location>
</feature>
<name>A0A371H2R4_MUCPR</name>
<dbReference type="EMBL" id="QJKJ01003741">
    <property type="protein sequence ID" value="RDX97081.1"/>
    <property type="molecule type" value="Genomic_DNA"/>
</dbReference>
<dbReference type="InterPro" id="IPR002156">
    <property type="entry name" value="RNaseH_domain"/>
</dbReference>
<evidence type="ECO:0000259" key="1">
    <source>
        <dbReference type="Pfam" id="PF13456"/>
    </source>
</evidence>
<dbReference type="InterPro" id="IPR036397">
    <property type="entry name" value="RNaseH_sf"/>
</dbReference>
<feature type="non-terminal residue" evidence="2">
    <location>
        <position position="1"/>
    </location>
</feature>
<dbReference type="SUPFAM" id="SSF53098">
    <property type="entry name" value="Ribonuclease H-like"/>
    <property type="match status" value="1"/>
</dbReference>
<dbReference type="Pfam" id="PF13456">
    <property type="entry name" value="RVT_3"/>
    <property type="match status" value="1"/>
</dbReference>
<dbReference type="AlphaFoldDB" id="A0A371H2R4"/>
<dbReference type="GO" id="GO:0003676">
    <property type="term" value="F:nucleic acid binding"/>
    <property type="evidence" value="ECO:0007669"/>
    <property type="project" value="InterPro"/>
</dbReference>
<reference evidence="2" key="1">
    <citation type="submission" date="2018-05" db="EMBL/GenBank/DDBJ databases">
        <title>Draft genome of Mucuna pruriens seed.</title>
        <authorList>
            <person name="Nnadi N.E."/>
            <person name="Vos R."/>
            <person name="Hasami M.H."/>
            <person name="Devisetty U.K."/>
            <person name="Aguiy J.C."/>
        </authorList>
    </citation>
    <scope>NUCLEOTIDE SEQUENCE [LARGE SCALE GENOMIC DNA]</scope>
    <source>
        <strain evidence="2">JCA_2017</strain>
    </source>
</reference>
<gene>
    <name evidence="2" type="ORF">CR513_20189</name>
</gene>
<evidence type="ECO:0000313" key="2">
    <source>
        <dbReference type="EMBL" id="RDX97081.1"/>
    </source>
</evidence>
<dbReference type="Proteomes" id="UP000257109">
    <property type="component" value="Unassembled WGS sequence"/>
</dbReference>
<dbReference type="InterPro" id="IPR012337">
    <property type="entry name" value="RNaseH-like_sf"/>
</dbReference>
<dbReference type="PANTHER" id="PTHR48475">
    <property type="entry name" value="RIBONUCLEASE H"/>
    <property type="match status" value="1"/>
</dbReference>
<accession>A0A371H2R4</accession>
<dbReference type="GO" id="GO:0004523">
    <property type="term" value="F:RNA-DNA hybrid ribonuclease activity"/>
    <property type="evidence" value="ECO:0007669"/>
    <property type="project" value="InterPro"/>
</dbReference>
<dbReference type="OrthoDB" id="1431478at2759"/>
<keyword evidence="3" id="KW-1185">Reference proteome</keyword>
<proteinExistence type="predicted"/>
<comment type="caution">
    <text evidence="2">The sequence shown here is derived from an EMBL/GenBank/DDBJ whole genome shotgun (WGS) entry which is preliminary data.</text>
</comment>
<protein>
    <recommendedName>
        <fullName evidence="1">RNase H type-1 domain-containing protein</fullName>
    </recommendedName>
</protein>
<sequence>MGITMALEHQVKKLKGFGDSTLVIYQLHGEWETHDAKLILYHNNVMEMSEHFNKLTFHYIPWDKNQIVNALATLSSMLQLDQDEVEADDQPWYNDIKKYLESGAYPPGAIENDKRTLRWLVAGIFLRK</sequence>
<organism evidence="2 3">
    <name type="scientific">Mucuna pruriens</name>
    <name type="common">Velvet bean</name>
    <name type="synonym">Dolichos pruriens</name>
    <dbReference type="NCBI Taxonomy" id="157652"/>
    <lineage>
        <taxon>Eukaryota</taxon>
        <taxon>Viridiplantae</taxon>
        <taxon>Streptophyta</taxon>
        <taxon>Embryophyta</taxon>
        <taxon>Tracheophyta</taxon>
        <taxon>Spermatophyta</taxon>
        <taxon>Magnoliopsida</taxon>
        <taxon>eudicotyledons</taxon>
        <taxon>Gunneridae</taxon>
        <taxon>Pentapetalae</taxon>
        <taxon>rosids</taxon>
        <taxon>fabids</taxon>
        <taxon>Fabales</taxon>
        <taxon>Fabaceae</taxon>
        <taxon>Papilionoideae</taxon>
        <taxon>50 kb inversion clade</taxon>
        <taxon>NPAAA clade</taxon>
        <taxon>indigoferoid/millettioid clade</taxon>
        <taxon>Phaseoleae</taxon>
        <taxon>Mucuna</taxon>
    </lineage>
</organism>
<dbReference type="PANTHER" id="PTHR48475:SF1">
    <property type="entry name" value="RNASE H TYPE-1 DOMAIN-CONTAINING PROTEIN"/>
    <property type="match status" value="1"/>
</dbReference>